<evidence type="ECO:0000313" key="3">
    <source>
        <dbReference type="EMBL" id="OFV70001.1"/>
    </source>
</evidence>
<proteinExistence type="predicted"/>
<dbReference type="Pfam" id="PF03961">
    <property type="entry name" value="FapA"/>
    <property type="match status" value="1"/>
</dbReference>
<dbReference type="EMBL" id="LKEU01000035">
    <property type="protein sequence ID" value="OFV70001.1"/>
    <property type="molecule type" value="Genomic_DNA"/>
</dbReference>
<keyword evidence="1" id="KW-0175">Coiled coil</keyword>
<dbReference type="Proteomes" id="UP000176244">
    <property type="component" value="Unassembled WGS sequence"/>
</dbReference>
<dbReference type="Pfam" id="PF20250">
    <property type="entry name" value="FapA_N"/>
    <property type="match status" value="1"/>
</dbReference>
<dbReference type="InterPro" id="IPR046865">
    <property type="entry name" value="FapA_b_solenoid"/>
</dbReference>
<feature type="domain" description="Flagellar Assembly Protein A N-terminal region" evidence="2">
    <location>
        <begin position="14"/>
        <end position="185"/>
    </location>
</feature>
<feature type="coiled-coil region" evidence="1">
    <location>
        <begin position="393"/>
        <end position="420"/>
    </location>
</feature>
<accession>A0A1F2PH03</accession>
<dbReference type="PANTHER" id="PTHR38032:SF1">
    <property type="entry name" value="RNA-BINDING PROTEIN KHPB N-TERMINAL DOMAIN-CONTAINING PROTEIN"/>
    <property type="match status" value="1"/>
</dbReference>
<reference evidence="3 4" key="1">
    <citation type="submission" date="2015-09" db="EMBL/GenBank/DDBJ databases">
        <title>Genome sequence of Acetobacterium wieringae DSM 1911.</title>
        <authorList>
            <person name="Poehlein A."/>
            <person name="Bengelsdorf F.R."/>
            <person name="Schiel-Bengelsdorf B."/>
            <person name="Duerre P."/>
            <person name="Daniel R."/>
        </authorList>
    </citation>
    <scope>NUCLEOTIDE SEQUENCE [LARGE SCALE GENOMIC DNA]</scope>
    <source>
        <strain evidence="3 4">DSM 1911</strain>
    </source>
</reference>
<protein>
    <recommendedName>
        <fullName evidence="2">Flagellar Assembly Protein A N-terminal region domain-containing protein</fullName>
    </recommendedName>
</protein>
<dbReference type="OrthoDB" id="9816426at2"/>
<dbReference type="InterPro" id="IPR005646">
    <property type="entry name" value="FapA"/>
</dbReference>
<dbReference type="PANTHER" id="PTHR38032">
    <property type="entry name" value="POLYMERASE-RELATED"/>
    <property type="match status" value="1"/>
</dbReference>
<dbReference type="STRING" id="52694.ACWI_26430"/>
<evidence type="ECO:0000313" key="4">
    <source>
        <dbReference type="Proteomes" id="UP000176244"/>
    </source>
</evidence>
<dbReference type="RefSeq" id="WP_070371907.1">
    <property type="nucleotide sequence ID" value="NZ_LKEU01000035.1"/>
</dbReference>
<gene>
    <name evidence="3" type="ORF">ACWI_26430</name>
</gene>
<dbReference type="AlphaFoldDB" id="A0A1F2PH03"/>
<evidence type="ECO:0000256" key="1">
    <source>
        <dbReference type="SAM" id="Coils"/>
    </source>
</evidence>
<name>A0A1F2PH03_9FIRM</name>
<dbReference type="InterPro" id="IPR046866">
    <property type="entry name" value="FapA_N"/>
</dbReference>
<sequence>MCEENAKTEHAALIEVSVSDDKKQAFIKLEKQEEGNTVFTREELLAALAENQIVHGIIESAVEKLAQRPIYKIRIKVAEATDPIDGNDGVVKLLVKKDADYKPEYSEDETIDYKNLNYFQMVKKGQVLCEITKETPGIDGIDLYGQVIPAHKGRKPQIPAGKNTSLTADESKLLADCDGIIKFINTINIDEMMHIRKNIDFSTGNINFPGDVTIDGDVSSGFSVKAGGNLIIKGVVEDAKIEAAGNVVIAKGIYGGSSGDVIVGQDLRCNYIENAVLHVDGDITVDYIIDGKITCNGNIYLSGSKELVVGGEIQLLGELVARDIGNDREYPTIIRILGEKIIDQDEIDRLSAKAAEVRQQLADSGEKEAQVTALLLAQEKKDMLSRKHDSPAMEQIATLKKQIDRQLLNLKKEIAEIEDAIIYVKKRASVSYYGSVSAKRKLYRGTRIYFGEMPFSFEFDSLDHCKIYWDNDTIINGML</sequence>
<organism evidence="3 4">
    <name type="scientific">Acetobacterium wieringae</name>
    <dbReference type="NCBI Taxonomy" id="52694"/>
    <lineage>
        <taxon>Bacteria</taxon>
        <taxon>Bacillati</taxon>
        <taxon>Bacillota</taxon>
        <taxon>Clostridia</taxon>
        <taxon>Eubacteriales</taxon>
        <taxon>Eubacteriaceae</taxon>
        <taxon>Acetobacterium</taxon>
    </lineage>
</organism>
<evidence type="ECO:0000259" key="2">
    <source>
        <dbReference type="Pfam" id="PF20250"/>
    </source>
</evidence>
<comment type="caution">
    <text evidence="3">The sequence shown here is derived from an EMBL/GenBank/DDBJ whole genome shotgun (WGS) entry which is preliminary data.</text>
</comment>